<comment type="catalytic activity">
    <reaction evidence="2">
        <text>glycyl-tRNA(Ala) + H2O = tRNA(Ala) + glycine + H(+)</text>
        <dbReference type="Rhea" id="RHEA:53744"/>
        <dbReference type="Rhea" id="RHEA-COMP:9657"/>
        <dbReference type="Rhea" id="RHEA-COMP:13640"/>
        <dbReference type="ChEBI" id="CHEBI:15377"/>
        <dbReference type="ChEBI" id="CHEBI:15378"/>
        <dbReference type="ChEBI" id="CHEBI:57305"/>
        <dbReference type="ChEBI" id="CHEBI:78442"/>
        <dbReference type="ChEBI" id="CHEBI:78522"/>
    </reaction>
</comment>
<comment type="similarity">
    <text evidence="1 2">Belongs to the DTD family.</text>
</comment>
<dbReference type="Gene3D" id="3.50.80.10">
    <property type="entry name" value="D-tyrosyl-tRNA(Tyr) deacylase"/>
    <property type="match status" value="1"/>
</dbReference>
<evidence type="ECO:0000256" key="1">
    <source>
        <dbReference type="ARBA" id="ARBA00009673"/>
    </source>
</evidence>
<comment type="subcellular location">
    <subcellularLocation>
        <location evidence="2">Cytoplasm</location>
    </subcellularLocation>
</comment>
<dbReference type="Proteomes" id="UP001165492">
    <property type="component" value="Unassembled WGS sequence"/>
</dbReference>
<comment type="catalytic activity">
    <reaction evidence="2">
        <text>a D-aminoacyl-tRNA + H2O = a tRNA + a D-alpha-amino acid + H(+)</text>
        <dbReference type="Rhea" id="RHEA:13953"/>
        <dbReference type="Rhea" id="RHEA-COMP:10123"/>
        <dbReference type="Rhea" id="RHEA-COMP:10124"/>
        <dbReference type="ChEBI" id="CHEBI:15377"/>
        <dbReference type="ChEBI" id="CHEBI:15378"/>
        <dbReference type="ChEBI" id="CHEBI:59871"/>
        <dbReference type="ChEBI" id="CHEBI:78442"/>
        <dbReference type="ChEBI" id="CHEBI:79333"/>
        <dbReference type="EC" id="3.1.1.96"/>
    </reaction>
</comment>
<organism evidence="3 4">
    <name type="scientific">Pelosinus baikalensis</name>
    <dbReference type="NCBI Taxonomy" id="2892015"/>
    <lineage>
        <taxon>Bacteria</taxon>
        <taxon>Bacillati</taxon>
        <taxon>Bacillota</taxon>
        <taxon>Negativicutes</taxon>
        <taxon>Selenomonadales</taxon>
        <taxon>Sporomusaceae</taxon>
        <taxon>Pelosinus</taxon>
    </lineage>
</organism>
<dbReference type="InterPro" id="IPR023509">
    <property type="entry name" value="DTD-like_sf"/>
</dbReference>
<keyword evidence="2" id="KW-0694">RNA-binding</keyword>
<keyword evidence="2" id="KW-0963">Cytoplasm</keyword>
<keyword evidence="2 3" id="KW-0378">Hydrolase</keyword>
<dbReference type="EC" id="3.1.1.96" evidence="2"/>
<sequence length="149" mass="16374">MRAVVQRILQSRVSVDNEVIAAIGQGLTVLLGVGQEDTEEDVSYLAEKIVNLRIFSDNSGKMNLSLLDIKGELLVVSQFTLFGDCRKGRRPSFDGAAPPKSALKLYEAFIDRCKQFGIVVATGKFQAEMTVTLDNHGPVTILLDSKRIF</sequence>
<dbReference type="Pfam" id="PF02580">
    <property type="entry name" value="Tyr_Deacylase"/>
    <property type="match status" value="1"/>
</dbReference>
<dbReference type="SUPFAM" id="SSF69500">
    <property type="entry name" value="DTD-like"/>
    <property type="match status" value="1"/>
</dbReference>
<dbReference type="HAMAP" id="MF_00518">
    <property type="entry name" value="Deacylase_Dtd"/>
    <property type="match status" value="1"/>
</dbReference>
<dbReference type="NCBIfam" id="TIGR00256">
    <property type="entry name" value="D-aminoacyl-tRNA deacylase"/>
    <property type="match status" value="1"/>
</dbReference>
<dbReference type="RefSeq" id="WP_007952851.1">
    <property type="nucleotide sequence ID" value="NZ_JAJHJB010000038.1"/>
</dbReference>
<keyword evidence="4" id="KW-1185">Reference proteome</keyword>
<comment type="function">
    <text evidence="2">An aminoacyl-tRNA editing enzyme that deacylates mischarged D-aminoacyl-tRNAs. Also deacylates mischarged glycyl-tRNA(Ala), protecting cells against glycine mischarging by AlaRS. Acts via tRNA-based rather than protein-based catalysis; rejects L-amino acids rather than detecting D-amino acids in the active site. By recycling D-aminoacyl-tRNA to D-amino acids and free tRNA molecules, this enzyme counteracts the toxicity associated with the formation of D-aminoacyl-tRNA entities in vivo and helps enforce protein L-homochirality.</text>
</comment>
<dbReference type="GO" id="GO:0051499">
    <property type="term" value="F:D-aminoacyl-tRNA deacylase activity"/>
    <property type="evidence" value="ECO:0007669"/>
    <property type="project" value="UniProtKB-EC"/>
</dbReference>
<comment type="subunit">
    <text evidence="2">Homodimer.</text>
</comment>
<keyword evidence="2" id="KW-0820">tRNA-binding</keyword>
<dbReference type="PANTHER" id="PTHR10472:SF5">
    <property type="entry name" value="D-AMINOACYL-TRNA DEACYLASE 1"/>
    <property type="match status" value="1"/>
</dbReference>
<reference evidence="3" key="1">
    <citation type="submission" date="2021-11" db="EMBL/GenBank/DDBJ databases">
        <title>Description of a new species Pelosinus isolated from the bottom sediments of Lake Baikal.</title>
        <authorList>
            <person name="Zakharyuk A."/>
        </authorList>
    </citation>
    <scope>NUCLEOTIDE SEQUENCE</scope>
    <source>
        <strain evidence="3">Bkl1</strain>
    </source>
</reference>
<dbReference type="CDD" id="cd00563">
    <property type="entry name" value="Dtyr_deacylase"/>
    <property type="match status" value="1"/>
</dbReference>
<dbReference type="InterPro" id="IPR003732">
    <property type="entry name" value="Daa-tRNA_deacyls_DTD"/>
</dbReference>
<protein>
    <recommendedName>
        <fullName evidence="2">D-aminoacyl-tRNA deacylase</fullName>
        <shortName evidence="2">DTD</shortName>
        <ecNumber evidence="2">3.1.1.96</ecNumber>
    </recommendedName>
    <alternativeName>
        <fullName evidence="2">Gly-tRNA(Ala) deacylase</fullName>
        <ecNumber evidence="2">3.1.1.-</ecNumber>
    </alternativeName>
</protein>
<dbReference type="PANTHER" id="PTHR10472">
    <property type="entry name" value="D-TYROSYL-TRNA TYR DEACYLASE"/>
    <property type="match status" value="1"/>
</dbReference>
<comment type="caution">
    <text evidence="3">The sequence shown here is derived from an EMBL/GenBank/DDBJ whole genome shotgun (WGS) entry which is preliminary data.</text>
</comment>
<evidence type="ECO:0000313" key="3">
    <source>
        <dbReference type="EMBL" id="MCC5467696.1"/>
    </source>
</evidence>
<dbReference type="EC" id="3.1.1.-" evidence="2"/>
<name>A0ABS8HYM1_9FIRM</name>
<proteinExistence type="inferred from homology"/>
<dbReference type="EMBL" id="JAJHJB010000038">
    <property type="protein sequence ID" value="MCC5467696.1"/>
    <property type="molecule type" value="Genomic_DNA"/>
</dbReference>
<evidence type="ECO:0000313" key="4">
    <source>
        <dbReference type="Proteomes" id="UP001165492"/>
    </source>
</evidence>
<accession>A0ABS8HYM1</accession>
<comment type="domain">
    <text evidence="2">A Gly-cisPro motif from one monomer fits into the active site of the other monomer to allow specific chiral rejection of L-amino acids.</text>
</comment>
<feature type="short sequence motif" description="Gly-cisPro motif, important for rejection of L-amino acids" evidence="2">
    <location>
        <begin position="137"/>
        <end position="138"/>
    </location>
</feature>
<gene>
    <name evidence="2 3" type="primary">dtd</name>
    <name evidence="3" type="ORF">LMF89_20375</name>
</gene>
<evidence type="ECO:0000256" key="2">
    <source>
        <dbReference type="HAMAP-Rule" id="MF_00518"/>
    </source>
</evidence>